<comment type="caution">
    <text evidence="3">The sequence shown here is derived from an EMBL/GenBank/DDBJ whole genome shotgun (WGS) entry which is preliminary data.</text>
</comment>
<dbReference type="Gene3D" id="3.40.30.10">
    <property type="entry name" value="Glutaredoxin"/>
    <property type="match status" value="1"/>
</dbReference>
<feature type="transmembrane region" description="Helical" evidence="1">
    <location>
        <begin position="195"/>
        <end position="214"/>
    </location>
</feature>
<accession>E6QVH9</accession>
<evidence type="ECO:0000256" key="1">
    <source>
        <dbReference type="SAM" id="Phobius"/>
    </source>
</evidence>
<dbReference type="CDD" id="cd02947">
    <property type="entry name" value="TRX_family"/>
    <property type="match status" value="1"/>
</dbReference>
<sequence>MKVELLASAWCQSCRQAEQVWQIVAAEKSIDFAVVDATQPEGREIVSRLRIKTVPALIINGELRGVGVTTLAQAREWTASSPARTAQQGQNVGILMSADNRWFVASAMMYLMLGGLGLVINGALLSDGPARPVALHLVTIGFMLMLLYGLGAHMLPRFTANPIRTGFWPWLQMGLAHCGVIAYAAGFLIPQHGLIVAGGAAVWTSLWIFLWRLWPVLWPKPTKQDGIVLRVHEA</sequence>
<dbReference type="EMBL" id="CABR01000129">
    <property type="protein sequence ID" value="CBI11252.1"/>
    <property type="molecule type" value="Genomic_DNA"/>
</dbReference>
<protein>
    <recommendedName>
        <fullName evidence="2">Thioredoxin-like fold domain-containing protein</fullName>
    </recommendedName>
</protein>
<dbReference type="AlphaFoldDB" id="E6QVH9"/>
<dbReference type="Pfam" id="PF13192">
    <property type="entry name" value="Thioredoxin_3"/>
    <property type="match status" value="1"/>
</dbReference>
<dbReference type="PROSITE" id="PS51354">
    <property type="entry name" value="GLUTAREDOXIN_2"/>
    <property type="match status" value="1"/>
</dbReference>
<feature type="transmembrane region" description="Helical" evidence="1">
    <location>
        <begin position="102"/>
        <end position="121"/>
    </location>
</feature>
<keyword evidence="1" id="KW-1133">Transmembrane helix</keyword>
<dbReference type="InterPro" id="IPR012336">
    <property type="entry name" value="Thioredoxin-like_fold"/>
</dbReference>
<dbReference type="SUPFAM" id="SSF52833">
    <property type="entry name" value="Thioredoxin-like"/>
    <property type="match status" value="1"/>
</dbReference>
<dbReference type="InterPro" id="IPR036249">
    <property type="entry name" value="Thioredoxin-like_sf"/>
</dbReference>
<evidence type="ECO:0000313" key="3">
    <source>
        <dbReference type="EMBL" id="CBI11252.1"/>
    </source>
</evidence>
<name>E6QVH9_9ZZZZ</name>
<proteinExistence type="predicted"/>
<organism evidence="3">
    <name type="scientific">mine drainage metagenome</name>
    <dbReference type="NCBI Taxonomy" id="410659"/>
    <lineage>
        <taxon>unclassified sequences</taxon>
        <taxon>metagenomes</taxon>
        <taxon>ecological metagenomes</taxon>
    </lineage>
</organism>
<evidence type="ECO:0000259" key="2">
    <source>
        <dbReference type="Pfam" id="PF13192"/>
    </source>
</evidence>
<keyword evidence="1" id="KW-0472">Membrane</keyword>
<gene>
    <name evidence="3" type="ORF">CARN7_2066</name>
</gene>
<feature type="transmembrane region" description="Helical" evidence="1">
    <location>
        <begin position="133"/>
        <end position="155"/>
    </location>
</feature>
<reference evidence="3" key="1">
    <citation type="submission" date="2009-10" db="EMBL/GenBank/DDBJ databases">
        <title>Diversity of trophic interactions inside an arsenic-rich microbial ecosystem.</title>
        <authorList>
            <person name="Bertin P.N."/>
            <person name="Heinrich-Salmeron A."/>
            <person name="Pelletier E."/>
            <person name="Goulhen-Chollet F."/>
            <person name="Arsene-Ploetze F."/>
            <person name="Gallien S."/>
            <person name="Calteau A."/>
            <person name="Vallenet D."/>
            <person name="Casiot C."/>
            <person name="Chane-Woon-Ming B."/>
            <person name="Giloteaux L."/>
            <person name="Barakat M."/>
            <person name="Bonnefoy V."/>
            <person name="Bruneel O."/>
            <person name="Chandler M."/>
            <person name="Cleiss J."/>
            <person name="Duran R."/>
            <person name="Elbaz-Poulichet F."/>
            <person name="Fonknechten N."/>
            <person name="Lauga B."/>
            <person name="Mornico D."/>
            <person name="Ortet P."/>
            <person name="Schaeffer C."/>
            <person name="Siguier P."/>
            <person name="Alexander Thil Smith A."/>
            <person name="Van Dorsselaer A."/>
            <person name="Weissenbach J."/>
            <person name="Medigue C."/>
            <person name="Le Paslier D."/>
        </authorList>
    </citation>
    <scope>NUCLEOTIDE SEQUENCE</scope>
</reference>
<feature type="domain" description="Thioredoxin-like fold" evidence="2">
    <location>
        <begin position="1"/>
        <end position="77"/>
    </location>
</feature>
<keyword evidence="1" id="KW-0812">Transmembrane</keyword>
<feature type="transmembrane region" description="Helical" evidence="1">
    <location>
        <begin position="167"/>
        <end position="189"/>
    </location>
</feature>